<reference evidence="1" key="2">
    <citation type="journal article" date="2018" name="ISME J.">
        <title>A dynamic microbial community with high functional redundancy inhabits the cold, oxic subseafloor aquifer.</title>
        <authorList>
            <person name="Tully B.J."/>
            <person name="Wheat C.G."/>
            <person name="Glazer B.T."/>
            <person name="Huber J.A."/>
        </authorList>
    </citation>
    <scope>NUCLEOTIDE SEQUENCE</scope>
    <source>
        <strain evidence="1">NORP83</strain>
    </source>
</reference>
<reference key="1">
    <citation type="submission" date="2017-08" db="EMBL/GenBank/DDBJ databases">
        <title>A dynamic microbial community with high functional redundancy inhabits the cold, oxic subseafloor aquifer.</title>
        <authorList>
            <person name="Tully B.J."/>
            <person name="Wheat C.G."/>
            <person name="Glazer B.T."/>
            <person name="Huber J.A."/>
        </authorList>
    </citation>
    <scope>NUCLEOTIDE SEQUENCE [LARGE SCALE GENOMIC DNA]</scope>
</reference>
<dbReference type="AlphaFoldDB" id="A0A2A4YRP6"/>
<dbReference type="Pfam" id="PF07087">
    <property type="entry name" value="DUF1353"/>
    <property type="match status" value="1"/>
</dbReference>
<dbReference type="EMBL" id="NVUS01000029">
    <property type="protein sequence ID" value="PCI97473.1"/>
    <property type="molecule type" value="Genomic_DNA"/>
</dbReference>
<gene>
    <name evidence="1" type="ORF">COB13_15505</name>
</gene>
<evidence type="ECO:0000313" key="1">
    <source>
        <dbReference type="EMBL" id="PCI97473.1"/>
    </source>
</evidence>
<proteinExistence type="predicted"/>
<organism evidence="1">
    <name type="scientific">OCS116 cluster bacterium</name>
    <dbReference type="NCBI Taxonomy" id="2030921"/>
    <lineage>
        <taxon>Bacteria</taxon>
        <taxon>Pseudomonadati</taxon>
        <taxon>Pseudomonadota</taxon>
        <taxon>Alphaproteobacteria</taxon>
        <taxon>OCS116 cluster</taxon>
    </lineage>
</organism>
<protein>
    <recommendedName>
        <fullName evidence="2">DUF1353 domain-containing protein</fullName>
    </recommendedName>
</protein>
<evidence type="ECO:0008006" key="2">
    <source>
        <dbReference type="Google" id="ProtNLM"/>
    </source>
</evidence>
<sequence length="151" mass="17365">MRVLYLRLKVMGCDMPNSYTGDLYLALDVAGHGAVVACGYRYYLTHKNSNEFVDIEVGMVTDGVTVPPWLRPFVRQWQYLKAVLVHDKFCKTLRVELVEADLVTGKMWRHIGRAEIDKEFKIALGVLGCPKLKVQIFYVGVRVWFYFRGGK</sequence>
<accession>A0A2A4YRP6</accession>
<dbReference type="InterPro" id="IPR010767">
    <property type="entry name" value="Phage_CGC-2007_Cje0229"/>
</dbReference>
<comment type="caution">
    <text evidence="1">The sequence shown here is derived from an EMBL/GenBank/DDBJ whole genome shotgun (WGS) entry which is preliminary data.</text>
</comment>
<name>A0A2A4YRP6_9PROT</name>